<dbReference type="GeneID" id="42302322"/>
<dbReference type="Proteomes" id="UP000326170">
    <property type="component" value="Chromosome"/>
</dbReference>
<evidence type="ECO:0000313" key="2">
    <source>
        <dbReference type="Proteomes" id="UP000326170"/>
    </source>
</evidence>
<dbReference type="OrthoDB" id="169065at2157"/>
<gene>
    <name evidence="1" type="ORF">GCU68_14720</name>
</gene>
<accession>A0A5P9P6D8</accession>
<dbReference type="RefSeq" id="WP_152942843.1">
    <property type="nucleotide sequence ID" value="NZ_CP045488.1"/>
</dbReference>
<keyword evidence="2" id="KW-1185">Reference proteome</keyword>
<dbReference type="KEGG" id="nas:GCU68_14720"/>
<organism evidence="1 2">
    <name type="scientific">Natronorubrum aibiense</name>
    <dbReference type="NCBI Taxonomy" id="348826"/>
    <lineage>
        <taxon>Archaea</taxon>
        <taxon>Methanobacteriati</taxon>
        <taxon>Methanobacteriota</taxon>
        <taxon>Stenosarchaea group</taxon>
        <taxon>Halobacteria</taxon>
        <taxon>Halobacteriales</taxon>
        <taxon>Natrialbaceae</taxon>
        <taxon>Natronorubrum</taxon>
    </lineage>
</organism>
<reference evidence="1 2" key="1">
    <citation type="journal article" date="2007" name="Int. J. Syst. Evol. Microbiol.">
        <title>Natronorubrum sulfidifaciens sp. nov., an extremely haloalkaliphilic archaeon isolated from Aiding salt lake in Xin-Jiang, China.</title>
        <authorList>
            <person name="Cui H.L."/>
            <person name="Tohty D."/>
            <person name="Liu H.C."/>
            <person name="Liu S.J."/>
            <person name="Oren A."/>
            <person name="Zhou P.J."/>
        </authorList>
    </citation>
    <scope>NUCLEOTIDE SEQUENCE [LARGE SCALE GENOMIC DNA]</scope>
    <source>
        <strain evidence="1 2">7-3</strain>
    </source>
</reference>
<proteinExistence type="predicted"/>
<sequence length="73" mass="8690">MSRPDEYAGDMRWGWQCPRCEADVSVDRDHRSETFRWKCPTDGCLAVGIGFSSRRRARLALREYRKAYQNVYR</sequence>
<name>A0A5P9P6D8_9EURY</name>
<evidence type="ECO:0000313" key="1">
    <source>
        <dbReference type="EMBL" id="QFU83703.1"/>
    </source>
</evidence>
<dbReference type="AlphaFoldDB" id="A0A5P9P6D8"/>
<protein>
    <submittedName>
        <fullName evidence="1">Uncharacterized protein</fullName>
    </submittedName>
</protein>
<dbReference type="EMBL" id="CP045488">
    <property type="protein sequence ID" value="QFU83703.1"/>
    <property type="molecule type" value="Genomic_DNA"/>
</dbReference>